<keyword evidence="8 11" id="KW-0472">Membrane</keyword>
<sequence length="319" mass="35529">MSQLGWIAGAGILLLFSAVSLYTANLLADCYRSPDPVTGKRNYSYMEAVKVTLGREGKTSIFARVHGHGVGLSAEDKVWRMFTAAGDIAFACMYAPVLFDIQDTLKSSPPESKVMKRASAMGVSVMTTFFVMCGCFGYAAFGDHAPENLLAGFGFHQTSWVIDLANFFIVVHLLCAYQLFTQPVFRVVETWARRRWPGSGFITSEYPISIYSKRLTTLNIFRLTWRTLFVVMVTMVALALPFFTDMIALMGSIGYWPIVVYFPVEMHIAQNKIPKRTARWAGLQLLSLLNLLISLAAASGAIQGLHKNLHTYKPFESKD</sequence>
<evidence type="ECO:0000256" key="7">
    <source>
        <dbReference type="ARBA" id="ARBA00022989"/>
    </source>
</evidence>
<dbReference type="AlphaFoldDB" id="A0AA88AA47"/>
<evidence type="ECO:0000256" key="10">
    <source>
        <dbReference type="ARBA" id="ARBA00045588"/>
    </source>
</evidence>
<evidence type="ECO:0000256" key="9">
    <source>
        <dbReference type="ARBA" id="ARBA00023294"/>
    </source>
</evidence>
<comment type="similarity">
    <text evidence="2">Belongs to the amino acid/polyamine transporter 2 family. Amino acid/auxin permease (AAAP) (TC 2.A.18.1) subfamily.</text>
</comment>
<name>A0AA88AA47_FICCA</name>
<comment type="subcellular location">
    <subcellularLocation>
        <location evidence="1">Endomembrane system</location>
        <topology evidence="1">Multi-pass membrane protein</topology>
    </subcellularLocation>
</comment>
<evidence type="ECO:0000313" key="14">
    <source>
        <dbReference type="Proteomes" id="UP001187192"/>
    </source>
</evidence>
<feature type="transmembrane region" description="Helical" evidence="11">
    <location>
        <begin position="160"/>
        <end position="180"/>
    </location>
</feature>
<dbReference type="PANTHER" id="PTHR48017">
    <property type="entry name" value="OS05G0424000 PROTEIN-RELATED"/>
    <property type="match status" value="1"/>
</dbReference>
<dbReference type="Proteomes" id="UP001187192">
    <property type="component" value="Unassembled WGS sequence"/>
</dbReference>
<dbReference type="EMBL" id="BTGU01000010">
    <property type="protein sequence ID" value="GMN40021.1"/>
    <property type="molecule type" value="Genomic_DNA"/>
</dbReference>
<evidence type="ECO:0000256" key="4">
    <source>
        <dbReference type="ARBA" id="ARBA00022692"/>
    </source>
</evidence>
<feature type="transmembrane region" description="Helical" evidence="11">
    <location>
        <begin position="285"/>
        <end position="305"/>
    </location>
</feature>
<evidence type="ECO:0000313" key="13">
    <source>
        <dbReference type="EMBL" id="GMN40021.1"/>
    </source>
</evidence>
<accession>A0AA88AA47</accession>
<evidence type="ECO:0000259" key="12">
    <source>
        <dbReference type="Pfam" id="PF01490"/>
    </source>
</evidence>
<evidence type="ECO:0000256" key="8">
    <source>
        <dbReference type="ARBA" id="ARBA00023136"/>
    </source>
</evidence>
<evidence type="ECO:0000256" key="2">
    <source>
        <dbReference type="ARBA" id="ARBA00005590"/>
    </source>
</evidence>
<keyword evidence="3" id="KW-0813">Transport</keyword>
<evidence type="ECO:0000256" key="1">
    <source>
        <dbReference type="ARBA" id="ARBA00004127"/>
    </source>
</evidence>
<comment type="caution">
    <text evidence="13">The sequence shown here is derived from an EMBL/GenBank/DDBJ whole genome shotgun (WGS) entry which is preliminary data.</text>
</comment>
<keyword evidence="5" id="KW-0769">Symport</keyword>
<keyword evidence="6" id="KW-0029">Amino-acid transport</keyword>
<dbReference type="GO" id="GO:0006865">
    <property type="term" value="P:amino acid transport"/>
    <property type="evidence" value="ECO:0007669"/>
    <property type="project" value="UniProtKB-KW"/>
</dbReference>
<feature type="domain" description="Amino acid transporter transmembrane" evidence="12">
    <location>
        <begin position="1"/>
        <end position="61"/>
    </location>
</feature>
<protein>
    <recommendedName>
        <fullName evidence="12">Amino acid transporter transmembrane domain-containing protein</fullName>
    </recommendedName>
</protein>
<dbReference type="GO" id="GO:0015293">
    <property type="term" value="F:symporter activity"/>
    <property type="evidence" value="ECO:0007669"/>
    <property type="project" value="UniProtKB-KW"/>
</dbReference>
<comment type="function">
    <text evidence="10">Carrier protein involved in proton-driven auxin influx. Mediates the formation of auxin gradient from developing leaves (site of auxin biosynthesis) to tips by contributing to the loading of auxin in vascular tissues and facilitating acropetal (base to tip) auxin transport within inner tissues of the root apex, and basipetal (tip to base) auxin transport within outer tissues of the root apex. May be involved in lateral roots and nodules formation.</text>
</comment>
<gene>
    <name evidence="13" type="ORF">TIFTF001_009245</name>
</gene>
<dbReference type="InterPro" id="IPR013057">
    <property type="entry name" value="AA_transpt_TM"/>
</dbReference>
<dbReference type="Pfam" id="PF01490">
    <property type="entry name" value="Aa_trans"/>
    <property type="match status" value="2"/>
</dbReference>
<feature type="transmembrane region" description="Helical" evidence="11">
    <location>
        <begin position="223"/>
        <end position="240"/>
    </location>
</feature>
<feature type="transmembrane region" description="Helical" evidence="11">
    <location>
        <begin position="120"/>
        <end position="140"/>
    </location>
</feature>
<evidence type="ECO:0000256" key="6">
    <source>
        <dbReference type="ARBA" id="ARBA00022970"/>
    </source>
</evidence>
<organism evidence="13 14">
    <name type="scientific">Ficus carica</name>
    <name type="common">Common fig</name>
    <dbReference type="NCBI Taxonomy" id="3494"/>
    <lineage>
        <taxon>Eukaryota</taxon>
        <taxon>Viridiplantae</taxon>
        <taxon>Streptophyta</taxon>
        <taxon>Embryophyta</taxon>
        <taxon>Tracheophyta</taxon>
        <taxon>Spermatophyta</taxon>
        <taxon>Magnoliopsida</taxon>
        <taxon>eudicotyledons</taxon>
        <taxon>Gunneridae</taxon>
        <taxon>Pentapetalae</taxon>
        <taxon>rosids</taxon>
        <taxon>fabids</taxon>
        <taxon>Rosales</taxon>
        <taxon>Moraceae</taxon>
        <taxon>Ficeae</taxon>
        <taxon>Ficus</taxon>
    </lineage>
</organism>
<evidence type="ECO:0000256" key="3">
    <source>
        <dbReference type="ARBA" id="ARBA00022448"/>
    </source>
</evidence>
<evidence type="ECO:0000256" key="11">
    <source>
        <dbReference type="SAM" id="Phobius"/>
    </source>
</evidence>
<dbReference type="GO" id="GO:0012505">
    <property type="term" value="C:endomembrane system"/>
    <property type="evidence" value="ECO:0007669"/>
    <property type="project" value="UniProtKB-SubCell"/>
</dbReference>
<keyword evidence="9" id="KW-0927">Auxin signaling pathway</keyword>
<feature type="domain" description="Amino acid transporter transmembrane" evidence="12">
    <location>
        <begin position="74"/>
        <end position="304"/>
    </location>
</feature>
<reference evidence="13" key="1">
    <citation type="submission" date="2023-07" db="EMBL/GenBank/DDBJ databases">
        <title>draft genome sequence of fig (Ficus carica).</title>
        <authorList>
            <person name="Takahashi T."/>
            <person name="Nishimura K."/>
        </authorList>
    </citation>
    <scope>NUCLEOTIDE SEQUENCE</scope>
</reference>
<keyword evidence="14" id="KW-1185">Reference proteome</keyword>
<keyword evidence="4 11" id="KW-0812">Transmembrane</keyword>
<dbReference type="GO" id="GO:0009734">
    <property type="term" value="P:auxin-activated signaling pathway"/>
    <property type="evidence" value="ECO:0007669"/>
    <property type="project" value="UniProtKB-KW"/>
</dbReference>
<keyword evidence="7 11" id="KW-1133">Transmembrane helix</keyword>
<feature type="transmembrane region" description="Helical" evidence="11">
    <location>
        <begin position="246"/>
        <end position="264"/>
    </location>
</feature>
<proteinExistence type="inferred from homology"/>
<evidence type="ECO:0000256" key="5">
    <source>
        <dbReference type="ARBA" id="ARBA00022847"/>
    </source>
</evidence>